<protein>
    <submittedName>
        <fullName evidence="1">Uncharacterized protein</fullName>
    </submittedName>
</protein>
<gene>
    <name evidence="1" type="ORF">RCL2_001979100</name>
</gene>
<accession>A0A8H3LVT6</accession>
<dbReference type="Proteomes" id="UP000615446">
    <property type="component" value="Unassembled WGS sequence"/>
</dbReference>
<evidence type="ECO:0000313" key="1">
    <source>
        <dbReference type="EMBL" id="GES93031.1"/>
    </source>
</evidence>
<evidence type="ECO:0000313" key="2">
    <source>
        <dbReference type="Proteomes" id="UP000615446"/>
    </source>
</evidence>
<name>A0A8H3LVT6_9GLOM</name>
<dbReference type="EMBL" id="BLAL01000218">
    <property type="protein sequence ID" value="GES93031.1"/>
    <property type="molecule type" value="Genomic_DNA"/>
</dbReference>
<organism evidence="1 2">
    <name type="scientific">Rhizophagus clarus</name>
    <dbReference type="NCBI Taxonomy" id="94130"/>
    <lineage>
        <taxon>Eukaryota</taxon>
        <taxon>Fungi</taxon>
        <taxon>Fungi incertae sedis</taxon>
        <taxon>Mucoromycota</taxon>
        <taxon>Glomeromycotina</taxon>
        <taxon>Glomeromycetes</taxon>
        <taxon>Glomerales</taxon>
        <taxon>Glomeraceae</taxon>
        <taxon>Rhizophagus</taxon>
    </lineage>
</organism>
<reference evidence="1" key="1">
    <citation type="submission" date="2019-10" db="EMBL/GenBank/DDBJ databases">
        <title>Conservation and host-specific expression of non-tandemly repeated heterogenous ribosome RNA gene in arbuscular mycorrhizal fungi.</title>
        <authorList>
            <person name="Maeda T."/>
            <person name="Kobayashi Y."/>
            <person name="Nakagawa T."/>
            <person name="Ezawa T."/>
            <person name="Yamaguchi K."/>
            <person name="Bino T."/>
            <person name="Nishimoto Y."/>
            <person name="Shigenobu S."/>
            <person name="Kawaguchi M."/>
        </authorList>
    </citation>
    <scope>NUCLEOTIDE SEQUENCE</scope>
    <source>
        <strain evidence="1">HR1</strain>
    </source>
</reference>
<sequence>MAMKSNLKLRLDNECSKAKTEDGSLRLIQRAYRNYKKQPETFAKQVWGAVRNDNIPKEKKLLHMPGKEIRCIVNIDVWYSIDGGYRPYHVPENQLYDYKRYSKHKRPQLSDRLAIARNKIQCNYTAPDKYTKPKNIIL</sequence>
<dbReference type="OrthoDB" id="2349168at2759"/>
<dbReference type="AlphaFoldDB" id="A0A8H3LVT6"/>
<comment type="caution">
    <text evidence="1">The sequence shown here is derived from an EMBL/GenBank/DDBJ whole genome shotgun (WGS) entry which is preliminary data.</text>
</comment>
<proteinExistence type="predicted"/>